<evidence type="ECO:0000256" key="1">
    <source>
        <dbReference type="SAM" id="Phobius"/>
    </source>
</evidence>
<name>A0AAV2QVL9_MEGNR</name>
<organism evidence="2 3">
    <name type="scientific">Meganyctiphanes norvegica</name>
    <name type="common">Northern krill</name>
    <name type="synonym">Thysanopoda norvegica</name>
    <dbReference type="NCBI Taxonomy" id="48144"/>
    <lineage>
        <taxon>Eukaryota</taxon>
        <taxon>Metazoa</taxon>
        <taxon>Ecdysozoa</taxon>
        <taxon>Arthropoda</taxon>
        <taxon>Crustacea</taxon>
        <taxon>Multicrustacea</taxon>
        <taxon>Malacostraca</taxon>
        <taxon>Eumalacostraca</taxon>
        <taxon>Eucarida</taxon>
        <taxon>Euphausiacea</taxon>
        <taxon>Euphausiidae</taxon>
        <taxon>Meganyctiphanes</taxon>
    </lineage>
</organism>
<dbReference type="GO" id="GO:0005783">
    <property type="term" value="C:endoplasmic reticulum"/>
    <property type="evidence" value="ECO:0007669"/>
    <property type="project" value="TreeGrafter"/>
</dbReference>
<gene>
    <name evidence="2" type="ORF">MNOR_LOCUS16185</name>
</gene>
<feature type="transmembrane region" description="Helical" evidence="1">
    <location>
        <begin position="113"/>
        <end position="135"/>
    </location>
</feature>
<sequence>MVVSIYNPLKVFYSEFCATQRTTARRGLINFSSQQDVELLKTAPGSIFSKSLNHQNAIYSSKTPVLRHYDQLADPLLRSIAWVLVWLGMAGHSIQLAIFSDLLNLATLHLYCFYVYAARLHMLQISLLGSQWRAFRGRKWNPLKQRVDSYEASSHIIRILTAVVFTLVIFLLPTTAIYYAVFVALRFMMFTVQGLITLIIWSLNINPAYLLFLNITGAKAVKGDVYFASVRKDYTTESSEAPLVLQLHTWPTPLSEILALEHNDVFKKMPTPKWGYIFGSIIHANDLL</sequence>
<feature type="transmembrane region" description="Helical" evidence="1">
    <location>
        <begin position="187"/>
        <end position="212"/>
    </location>
</feature>
<evidence type="ECO:0000313" key="3">
    <source>
        <dbReference type="Proteomes" id="UP001497623"/>
    </source>
</evidence>
<dbReference type="Pfam" id="PF05024">
    <property type="entry name" value="Gpi1"/>
    <property type="match status" value="1"/>
</dbReference>
<dbReference type="PANTHER" id="PTHR21329:SF3">
    <property type="entry name" value="PHOSPHATIDYLINOSITOL N-ACETYLGLUCOSAMINYLTRANSFERASE SUBUNIT Q"/>
    <property type="match status" value="1"/>
</dbReference>
<dbReference type="Proteomes" id="UP001497623">
    <property type="component" value="Unassembled WGS sequence"/>
</dbReference>
<comment type="caution">
    <text evidence="2">The sequence shown here is derived from an EMBL/GenBank/DDBJ whole genome shotgun (WGS) entry which is preliminary data.</text>
</comment>
<dbReference type="InterPro" id="IPR007720">
    <property type="entry name" value="PigQ/GPI1"/>
</dbReference>
<feature type="transmembrane region" description="Helical" evidence="1">
    <location>
        <begin position="76"/>
        <end position="98"/>
    </location>
</feature>
<dbReference type="PANTHER" id="PTHR21329">
    <property type="entry name" value="PHOSPHATIDYLINOSITOL N-ACETYLGLUCOSAMINYLTRANSFERASE SUBUNIT Q-RELATED"/>
    <property type="match status" value="1"/>
</dbReference>
<keyword evidence="1" id="KW-0472">Membrane</keyword>
<dbReference type="EMBL" id="CAXKWB010010509">
    <property type="protein sequence ID" value="CAL4098270.1"/>
    <property type="molecule type" value="Genomic_DNA"/>
</dbReference>
<dbReference type="AlphaFoldDB" id="A0AAV2QVL9"/>
<protein>
    <submittedName>
        <fullName evidence="2">Uncharacterized protein</fullName>
    </submittedName>
</protein>
<feature type="transmembrane region" description="Helical" evidence="1">
    <location>
        <begin position="156"/>
        <end position="181"/>
    </location>
</feature>
<keyword evidence="1" id="KW-1133">Transmembrane helix</keyword>
<evidence type="ECO:0000313" key="2">
    <source>
        <dbReference type="EMBL" id="CAL4098270.1"/>
    </source>
</evidence>
<keyword evidence="1" id="KW-0812">Transmembrane</keyword>
<proteinExistence type="predicted"/>
<reference evidence="2 3" key="1">
    <citation type="submission" date="2024-05" db="EMBL/GenBank/DDBJ databases">
        <authorList>
            <person name="Wallberg A."/>
        </authorList>
    </citation>
    <scope>NUCLEOTIDE SEQUENCE [LARGE SCALE GENOMIC DNA]</scope>
</reference>
<dbReference type="GO" id="GO:0016020">
    <property type="term" value="C:membrane"/>
    <property type="evidence" value="ECO:0007669"/>
    <property type="project" value="InterPro"/>
</dbReference>
<keyword evidence="3" id="KW-1185">Reference proteome</keyword>
<feature type="non-terminal residue" evidence="2">
    <location>
        <position position="288"/>
    </location>
</feature>
<accession>A0AAV2QVL9</accession>
<dbReference type="GO" id="GO:0006506">
    <property type="term" value="P:GPI anchor biosynthetic process"/>
    <property type="evidence" value="ECO:0007669"/>
    <property type="project" value="InterPro"/>
</dbReference>